<evidence type="ECO:0000313" key="1">
    <source>
        <dbReference type="EMBL" id="RHY78734.1"/>
    </source>
</evidence>
<dbReference type="EMBL" id="QUTD01000924">
    <property type="protein sequence ID" value="RHY78734.1"/>
    <property type="molecule type" value="Genomic_DNA"/>
</dbReference>
<accession>A0A397EEU2</accession>
<comment type="caution">
    <text evidence="1">The sequence shown here is derived from an EMBL/GenBank/DDBJ whole genome shotgun (WGS) entry which is preliminary data.</text>
</comment>
<evidence type="ECO:0000313" key="2">
    <source>
        <dbReference type="Proteomes" id="UP000266643"/>
    </source>
</evidence>
<dbReference type="Proteomes" id="UP000266643">
    <property type="component" value="Unassembled WGS sequence"/>
</dbReference>
<proteinExistence type="predicted"/>
<reference evidence="1 2" key="1">
    <citation type="submission" date="2018-08" db="EMBL/GenBank/DDBJ databases">
        <title>Aphanomyces genome sequencing and annotation.</title>
        <authorList>
            <person name="Minardi D."/>
            <person name="Oidtmann B."/>
            <person name="Van Der Giezen M."/>
            <person name="Studholme D.J."/>
        </authorList>
    </citation>
    <scope>NUCLEOTIDE SEQUENCE [LARGE SCALE GENOMIC DNA]</scope>
    <source>
        <strain evidence="1 2">D2</strain>
    </source>
</reference>
<organism evidence="1 2">
    <name type="scientific">Aphanomyces astaci</name>
    <name type="common">Crayfish plague agent</name>
    <dbReference type="NCBI Taxonomy" id="112090"/>
    <lineage>
        <taxon>Eukaryota</taxon>
        <taxon>Sar</taxon>
        <taxon>Stramenopiles</taxon>
        <taxon>Oomycota</taxon>
        <taxon>Saprolegniomycetes</taxon>
        <taxon>Saprolegniales</taxon>
        <taxon>Verrucalvaceae</taxon>
        <taxon>Aphanomyces</taxon>
    </lineage>
</organism>
<dbReference type="AlphaFoldDB" id="A0A397EEU2"/>
<name>A0A397EEU2_APHAT</name>
<dbReference type="VEuPathDB" id="FungiDB:H257_12711"/>
<protein>
    <submittedName>
        <fullName evidence="1">Uncharacterized protein</fullName>
    </submittedName>
</protein>
<gene>
    <name evidence="1" type="ORF">DYB30_009593</name>
</gene>
<sequence>MPQSKEDAAGMDDTLLGIHDDMETHPLYRNLAHIKTKKVKELEFYKRYAYTLQRQVWQGRQQQRRRKSSLLPWEEVARALQDDTLDRVRDNRRLEQQVEANKRLCSVLKPWVRHMAMLESPSKPPNSFQSCWRHAHLFRGDDAMRRIGSRWLLQHMYYNMDHAMEEAPFPTLTDPFLDISRSDLSTGTCLWHPSLPLGSSGRQTMDFELLVTQQFVVEFPLAMTADGVWAANRTFAQFVLKQDFATNYHDLTPKGTEDSNDVEYAQEEVGTATQRVSLNWIQGRFYEPHRTAILVKTIVDDAFPLAENAWTMCFHHWIVLYQLTDSTTLVRVQYTVHQPASADGFVPLSQVAQYRSVGMGTTDDVAARLVVERDIRSHTQQRQLFPIHLNNVLHSLTKHNLETTGSTNSVEIRR</sequence>